<comment type="similarity">
    <text evidence="1">Belongs to the LysR transcriptional regulatory family.</text>
</comment>
<comment type="caution">
    <text evidence="6">The sequence shown here is derived from an EMBL/GenBank/DDBJ whole genome shotgun (WGS) entry which is preliminary data.</text>
</comment>
<dbReference type="EMBL" id="JAMXLX010000012">
    <property type="protein sequence ID" value="MCO5959821.1"/>
    <property type="molecule type" value="Genomic_DNA"/>
</dbReference>
<dbReference type="PANTHER" id="PTHR30126:SF40">
    <property type="entry name" value="HTH-TYPE TRANSCRIPTIONAL REGULATOR GLTR"/>
    <property type="match status" value="1"/>
</dbReference>
<dbReference type="InterPro" id="IPR000847">
    <property type="entry name" value="LysR_HTH_N"/>
</dbReference>
<dbReference type="RefSeq" id="WP_250913789.1">
    <property type="nucleotide sequence ID" value="NZ_JAMXLX010000012.1"/>
</dbReference>
<dbReference type="InterPro" id="IPR036390">
    <property type="entry name" value="WH_DNA-bd_sf"/>
</dbReference>
<keyword evidence="4" id="KW-0804">Transcription</keyword>
<proteinExistence type="inferred from homology"/>
<accession>A0AAJ1C113</accession>
<dbReference type="SUPFAM" id="SSF46785">
    <property type="entry name" value="Winged helix' DNA-binding domain"/>
    <property type="match status" value="1"/>
</dbReference>
<dbReference type="Gene3D" id="3.40.190.10">
    <property type="entry name" value="Periplasmic binding protein-like II"/>
    <property type="match status" value="2"/>
</dbReference>
<keyword evidence="2" id="KW-0805">Transcription regulation</keyword>
<dbReference type="Pfam" id="PF00126">
    <property type="entry name" value="HTH_1"/>
    <property type="match status" value="1"/>
</dbReference>
<dbReference type="Proteomes" id="UP001155380">
    <property type="component" value="Unassembled WGS sequence"/>
</dbReference>
<evidence type="ECO:0000256" key="2">
    <source>
        <dbReference type="ARBA" id="ARBA00023015"/>
    </source>
</evidence>
<dbReference type="GO" id="GO:0003700">
    <property type="term" value="F:DNA-binding transcription factor activity"/>
    <property type="evidence" value="ECO:0007669"/>
    <property type="project" value="InterPro"/>
</dbReference>
<organism evidence="6 7">
    <name type="scientific">Ciceribacter sichuanensis</name>
    <dbReference type="NCBI Taxonomy" id="2949647"/>
    <lineage>
        <taxon>Bacteria</taxon>
        <taxon>Pseudomonadati</taxon>
        <taxon>Pseudomonadota</taxon>
        <taxon>Alphaproteobacteria</taxon>
        <taxon>Hyphomicrobiales</taxon>
        <taxon>Rhizobiaceae</taxon>
        <taxon>Ciceribacter</taxon>
    </lineage>
</organism>
<keyword evidence="3" id="KW-0238">DNA-binding</keyword>
<dbReference type="PROSITE" id="PS50931">
    <property type="entry name" value="HTH_LYSR"/>
    <property type="match status" value="1"/>
</dbReference>
<evidence type="ECO:0000313" key="6">
    <source>
        <dbReference type="EMBL" id="MCO5959821.1"/>
    </source>
</evidence>
<dbReference type="PRINTS" id="PR00039">
    <property type="entry name" value="HTHLYSR"/>
</dbReference>
<protein>
    <submittedName>
        <fullName evidence="6">LysR family transcriptional regulator</fullName>
    </submittedName>
</protein>
<name>A0AAJ1C113_9HYPH</name>
<dbReference type="Gene3D" id="1.10.10.10">
    <property type="entry name" value="Winged helix-like DNA-binding domain superfamily/Winged helix DNA-binding domain"/>
    <property type="match status" value="1"/>
</dbReference>
<evidence type="ECO:0000256" key="1">
    <source>
        <dbReference type="ARBA" id="ARBA00009437"/>
    </source>
</evidence>
<dbReference type="AlphaFoldDB" id="A0AAJ1C113"/>
<feature type="domain" description="HTH lysR-type" evidence="5">
    <location>
        <begin position="10"/>
        <end position="67"/>
    </location>
</feature>
<gene>
    <name evidence="6" type="ORF">NBH21_23900</name>
</gene>
<dbReference type="GO" id="GO:0000976">
    <property type="term" value="F:transcription cis-regulatory region binding"/>
    <property type="evidence" value="ECO:0007669"/>
    <property type="project" value="TreeGrafter"/>
</dbReference>
<dbReference type="InterPro" id="IPR005119">
    <property type="entry name" value="LysR_subst-bd"/>
</dbReference>
<reference evidence="6" key="1">
    <citation type="submission" date="2022-06" db="EMBL/GenBank/DDBJ databases">
        <authorList>
            <person name="Sun Q."/>
        </authorList>
    </citation>
    <scope>NUCLEOTIDE SEQUENCE</scope>
    <source>
        <strain evidence="6">S101</strain>
    </source>
</reference>
<evidence type="ECO:0000256" key="4">
    <source>
        <dbReference type="ARBA" id="ARBA00023163"/>
    </source>
</evidence>
<dbReference type="InterPro" id="IPR036388">
    <property type="entry name" value="WH-like_DNA-bd_sf"/>
</dbReference>
<sequence>MVKFGSLERLSLGTIRCVREVLACQSVSGAAERLGITQPAVSQQVARFEKLSGIPIITRRGNSFIVRSDTVADLIATIVEAENTLRNIAHGQQRTKPRLGICDYLAARYCYAIEQYQNLGRDFEICVGRPANLAEMFKRGELDVVVRPLFHHEIEPELGTEVELAWVGAGESWTAQETEPTRPLPVILESNQSPYTYYAERLLQESRTPYNIIARVDDHLVRSHFIAAGIACTAIPRFLMLSLPAKIAVLPQVPKSAEVRFGLFHNKKALSFKAAEAIFDVLSAELNRVV</sequence>
<evidence type="ECO:0000256" key="3">
    <source>
        <dbReference type="ARBA" id="ARBA00023125"/>
    </source>
</evidence>
<evidence type="ECO:0000313" key="7">
    <source>
        <dbReference type="Proteomes" id="UP001155380"/>
    </source>
</evidence>
<dbReference type="SUPFAM" id="SSF53850">
    <property type="entry name" value="Periplasmic binding protein-like II"/>
    <property type="match status" value="1"/>
</dbReference>
<dbReference type="Pfam" id="PF03466">
    <property type="entry name" value="LysR_substrate"/>
    <property type="match status" value="1"/>
</dbReference>
<evidence type="ECO:0000259" key="5">
    <source>
        <dbReference type="PROSITE" id="PS50931"/>
    </source>
</evidence>
<dbReference type="PANTHER" id="PTHR30126">
    <property type="entry name" value="HTH-TYPE TRANSCRIPTIONAL REGULATOR"/>
    <property type="match status" value="1"/>
</dbReference>